<dbReference type="EC" id="4.1.1.98" evidence="5"/>
<dbReference type="InterPro" id="IPR048304">
    <property type="entry name" value="UbiD_Rift_dom"/>
</dbReference>
<feature type="domain" description="3-octaprenyl-4-hydroxybenzoate carboxy-lyase-like C-terminal" evidence="4">
    <location>
        <begin position="480"/>
        <end position="521"/>
    </location>
</feature>
<keyword evidence="5" id="KW-0456">Lyase</keyword>
<dbReference type="Gene3D" id="1.20.5.570">
    <property type="entry name" value="Single helix bin"/>
    <property type="match status" value="1"/>
</dbReference>
<dbReference type="RefSeq" id="WP_233452807.1">
    <property type="nucleotide sequence ID" value="NZ_VWXL01000074.1"/>
</dbReference>
<dbReference type="NCBIfam" id="TIGR03701">
    <property type="entry name" value="mena_SCO4490"/>
    <property type="match status" value="1"/>
</dbReference>
<dbReference type="EMBL" id="VWXL01000074">
    <property type="protein sequence ID" value="MVB11785.1"/>
    <property type="molecule type" value="Genomic_DNA"/>
</dbReference>
<evidence type="ECO:0000259" key="2">
    <source>
        <dbReference type="Pfam" id="PF01977"/>
    </source>
</evidence>
<feature type="domain" description="3-octaprenyl-4-hydroxybenzoate carboxy-lyase-like C-terminal" evidence="4">
    <location>
        <begin position="321"/>
        <end position="444"/>
    </location>
</feature>
<dbReference type="AlphaFoldDB" id="A0A6N8I1N9"/>
<gene>
    <name evidence="5" type="primary">ubiD</name>
    <name evidence="5" type="ORF">CAFE_25100</name>
</gene>
<dbReference type="SUPFAM" id="SSF50475">
    <property type="entry name" value="FMN-binding split barrel"/>
    <property type="match status" value="1"/>
</dbReference>
<name>A0A6N8I1N9_9FIRM</name>
<feature type="domain" description="3-octaprenyl-4-hydroxybenzoate carboxy-lyase-like Rift-related" evidence="2">
    <location>
        <begin position="120"/>
        <end position="316"/>
    </location>
</feature>
<dbReference type="GO" id="GO:0008694">
    <property type="term" value="F:4-hydroxy-3-polyprenylbenzoate decarboxylase activity"/>
    <property type="evidence" value="ECO:0007669"/>
    <property type="project" value="UniProtKB-EC"/>
</dbReference>
<protein>
    <submittedName>
        <fullName evidence="5">3-octaprenyl-4-hydroxybenzoate carboxy-lyase</fullName>
        <ecNumber evidence="5">4.1.1.98</ecNumber>
    </submittedName>
</protein>
<sequence>MGLDLQSYIALLREQNELMEIEVPVSPVLEMTEIADRVGKAGGPALLFRNPEGSCCPVLMNAFGSMKRMGLALGTDSLEDVAKQIEEYLDFSEYCSVAGLIRSIPRLLRLISVFPRHLRSRGICQQVVEREPDLSKLPVLKCWPQDAGRFFTLPLVFTRDRQTGRQNMGMYRMQVLDKTSTAMHWHRHKDGRLNFSGYLEAGEKMPVSVALGCDPAVTYAATAPLPKEIDEIMFAGWLRRKRIRMVRCVTNDLFVPADAEFVLEGFVDPREELVREGPFGDHTGYYSLADMYPKFHVTCVTHRRNPVYPATVVGRPPMEDCFLAKATERIFLPLLRMQIPELCDLNLPLEGVFHNCAIVSVKARFPGAAHKVMNALWGMGQMMYTKLIIAVNESVDVQNLSAVRGAVLSAVRGKEQLVFCDGPLDALDHSSAKPLYGCRLGVDATSDLPHPPAPEDSFRVLAIHKERPFQGGETLKQELKTSPERFLIAVDDTVNTRDLSEVFWKVFNNIDARRDLVLFREKIGIDATKKWREEGQTRDWPDDIVMSGEMKKRVDERWNEYGFS</sequence>
<dbReference type="GO" id="GO:0006744">
    <property type="term" value="P:ubiquinone biosynthetic process"/>
    <property type="evidence" value="ECO:0007669"/>
    <property type="project" value="TreeGrafter"/>
</dbReference>
<dbReference type="InterPro" id="IPR022390">
    <property type="entry name" value="HBDC"/>
</dbReference>
<dbReference type="PANTHER" id="PTHR30108:SF17">
    <property type="entry name" value="FERULIC ACID DECARBOXYLASE 1"/>
    <property type="match status" value="1"/>
</dbReference>
<dbReference type="Pfam" id="PF20696">
    <property type="entry name" value="UbiD_C"/>
    <property type="match status" value="2"/>
</dbReference>
<evidence type="ECO:0000256" key="1">
    <source>
        <dbReference type="ARBA" id="ARBA00010021"/>
    </source>
</evidence>
<comment type="similarity">
    <text evidence="1">Belongs to the UbiD family.</text>
</comment>
<dbReference type="Gene3D" id="3.40.1670.10">
    <property type="entry name" value="UbiD C-terminal domain-like"/>
    <property type="match status" value="2"/>
</dbReference>
<dbReference type="InterPro" id="IPR049381">
    <property type="entry name" value="UbiD-like_C"/>
</dbReference>
<keyword evidence="6" id="KW-1185">Reference proteome</keyword>
<dbReference type="Pfam" id="PF01977">
    <property type="entry name" value="UbiD"/>
    <property type="match status" value="1"/>
</dbReference>
<feature type="domain" description="3-octaprenyl-4-hydroxybenzoate carboxy-lyase-like N-terminal" evidence="3">
    <location>
        <begin position="9"/>
        <end position="86"/>
    </location>
</feature>
<dbReference type="GO" id="GO:0005829">
    <property type="term" value="C:cytosol"/>
    <property type="evidence" value="ECO:0007669"/>
    <property type="project" value="TreeGrafter"/>
</dbReference>
<reference evidence="5 6" key="1">
    <citation type="submission" date="2019-09" db="EMBL/GenBank/DDBJ databases">
        <title>Genome sequence of Clostridium sp. EA1.</title>
        <authorList>
            <person name="Poehlein A."/>
            <person name="Bengelsdorf F.R."/>
            <person name="Daniel R."/>
        </authorList>
    </citation>
    <scope>NUCLEOTIDE SEQUENCE [LARGE SCALE GENOMIC DNA]</scope>
    <source>
        <strain evidence="5 6">EA1</strain>
    </source>
</reference>
<dbReference type="PANTHER" id="PTHR30108">
    <property type="entry name" value="3-OCTAPRENYL-4-HYDROXYBENZOATE CARBOXY-LYASE-RELATED"/>
    <property type="match status" value="1"/>
</dbReference>
<evidence type="ECO:0000259" key="3">
    <source>
        <dbReference type="Pfam" id="PF20695"/>
    </source>
</evidence>
<dbReference type="NCBIfam" id="TIGR00148">
    <property type="entry name" value="UbiD family decarboxylase"/>
    <property type="match status" value="1"/>
</dbReference>
<evidence type="ECO:0000259" key="4">
    <source>
        <dbReference type="Pfam" id="PF20696"/>
    </source>
</evidence>
<proteinExistence type="inferred from homology"/>
<evidence type="ECO:0000313" key="5">
    <source>
        <dbReference type="EMBL" id="MVB11785.1"/>
    </source>
</evidence>
<dbReference type="SUPFAM" id="SSF143968">
    <property type="entry name" value="UbiD C-terminal domain-like"/>
    <property type="match status" value="2"/>
</dbReference>
<accession>A0A6N8I1N9</accession>
<dbReference type="InterPro" id="IPR049383">
    <property type="entry name" value="UbiD-like_N"/>
</dbReference>
<dbReference type="InterPro" id="IPR002830">
    <property type="entry name" value="UbiD"/>
</dbReference>
<comment type="caution">
    <text evidence="5">The sequence shown here is derived from an EMBL/GenBank/DDBJ whole genome shotgun (WGS) entry which is preliminary data.</text>
</comment>
<organism evidence="5 6">
    <name type="scientific">Caproicibacter fermentans</name>
    <dbReference type="NCBI Taxonomy" id="2576756"/>
    <lineage>
        <taxon>Bacteria</taxon>
        <taxon>Bacillati</taxon>
        <taxon>Bacillota</taxon>
        <taxon>Clostridia</taxon>
        <taxon>Eubacteriales</taxon>
        <taxon>Acutalibacteraceae</taxon>
        <taxon>Caproicibacter</taxon>
    </lineage>
</organism>
<dbReference type="Pfam" id="PF20695">
    <property type="entry name" value="UbiD_N"/>
    <property type="match status" value="1"/>
</dbReference>
<evidence type="ECO:0000313" key="6">
    <source>
        <dbReference type="Proteomes" id="UP000469440"/>
    </source>
</evidence>
<dbReference type="Proteomes" id="UP000469440">
    <property type="component" value="Unassembled WGS sequence"/>
</dbReference>